<feature type="non-terminal residue" evidence="8">
    <location>
        <position position="319"/>
    </location>
</feature>
<evidence type="ECO:0000313" key="8">
    <source>
        <dbReference type="EMBL" id="RFU34280.1"/>
    </source>
</evidence>
<keyword evidence="3" id="KW-0479">Metal-binding</keyword>
<dbReference type="CDD" id="cd17298">
    <property type="entry name" value="DUF1907"/>
    <property type="match status" value="1"/>
</dbReference>
<proteinExistence type="predicted"/>
<organism evidence="8 9">
    <name type="scientific">Scytalidium lignicola</name>
    <name type="common">Hyphomycete</name>
    <dbReference type="NCBI Taxonomy" id="5539"/>
    <lineage>
        <taxon>Eukaryota</taxon>
        <taxon>Fungi</taxon>
        <taxon>Dikarya</taxon>
        <taxon>Ascomycota</taxon>
        <taxon>Pezizomycotina</taxon>
        <taxon>Leotiomycetes</taxon>
        <taxon>Leotiomycetes incertae sedis</taxon>
        <taxon>Scytalidium</taxon>
    </lineage>
</organism>
<feature type="non-terminal residue" evidence="8">
    <location>
        <position position="1"/>
    </location>
</feature>
<dbReference type="OrthoDB" id="5119241at2759"/>
<dbReference type="EMBL" id="NCSJ02000023">
    <property type="protein sequence ID" value="RFU34280.1"/>
    <property type="molecule type" value="Genomic_DNA"/>
</dbReference>
<gene>
    <name evidence="8" type="ORF">B7463_g2094</name>
</gene>
<dbReference type="InterPro" id="IPR015021">
    <property type="entry name" value="C11orf54_DUF1907"/>
</dbReference>
<evidence type="ECO:0000256" key="1">
    <source>
        <dbReference type="ARBA" id="ARBA00004123"/>
    </source>
</evidence>
<keyword evidence="9" id="KW-1185">Reference proteome</keyword>
<evidence type="ECO:0000256" key="4">
    <source>
        <dbReference type="ARBA" id="ARBA00022801"/>
    </source>
</evidence>
<evidence type="ECO:0000259" key="7">
    <source>
        <dbReference type="SMART" id="SM01168"/>
    </source>
</evidence>
<feature type="domain" description="DUF1907" evidence="7">
    <location>
        <begin position="22"/>
        <end position="312"/>
    </location>
</feature>
<name>A0A3E2HLM4_SCYLI</name>
<accession>A0A3E2HLM4</accession>
<protein>
    <recommendedName>
        <fullName evidence="7">DUF1907 domain-containing protein</fullName>
    </recommendedName>
</protein>
<reference evidence="8 9" key="1">
    <citation type="submission" date="2018-05" db="EMBL/GenBank/DDBJ databases">
        <title>Draft genome sequence of Scytalidium lignicola DSM 105466, a ubiquitous saprotrophic fungus.</title>
        <authorList>
            <person name="Buettner E."/>
            <person name="Gebauer A.M."/>
            <person name="Hofrichter M."/>
            <person name="Liers C."/>
            <person name="Kellner H."/>
        </authorList>
    </citation>
    <scope>NUCLEOTIDE SEQUENCE [LARGE SCALE GENOMIC DNA]</scope>
    <source>
        <strain evidence="8 9">DSM 105466</strain>
    </source>
</reference>
<dbReference type="GO" id="GO:0008270">
    <property type="term" value="F:zinc ion binding"/>
    <property type="evidence" value="ECO:0007669"/>
    <property type="project" value="TreeGrafter"/>
</dbReference>
<dbReference type="Pfam" id="PF08925">
    <property type="entry name" value="DUF1907"/>
    <property type="match status" value="1"/>
</dbReference>
<keyword evidence="5" id="KW-0862">Zinc</keyword>
<dbReference type="PANTHER" id="PTHR13204">
    <property type="entry name" value="PTD012 PROTEIN"/>
    <property type="match status" value="1"/>
</dbReference>
<evidence type="ECO:0000256" key="2">
    <source>
        <dbReference type="ARBA" id="ARBA00011245"/>
    </source>
</evidence>
<comment type="caution">
    <text evidence="8">The sequence shown here is derived from an EMBL/GenBank/DDBJ whole genome shotgun (WGS) entry which is preliminary data.</text>
</comment>
<evidence type="ECO:0000256" key="3">
    <source>
        <dbReference type="ARBA" id="ARBA00022723"/>
    </source>
</evidence>
<dbReference type="Proteomes" id="UP000258309">
    <property type="component" value="Unassembled WGS sequence"/>
</dbReference>
<dbReference type="SMART" id="SM01168">
    <property type="entry name" value="DUF1907"/>
    <property type="match status" value="1"/>
</dbReference>
<keyword evidence="4" id="KW-0378">Hydrolase</keyword>
<dbReference type="OMA" id="YHIMPDF"/>
<dbReference type="GO" id="GO:0005634">
    <property type="term" value="C:nucleus"/>
    <property type="evidence" value="ECO:0007669"/>
    <property type="project" value="UniProtKB-SubCell"/>
</dbReference>
<dbReference type="AlphaFoldDB" id="A0A3E2HLM4"/>
<evidence type="ECO:0000256" key="6">
    <source>
        <dbReference type="ARBA" id="ARBA00023242"/>
    </source>
</evidence>
<dbReference type="GO" id="GO:0016788">
    <property type="term" value="F:hydrolase activity, acting on ester bonds"/>
    <property type="evidence" value="ECO:0007669"/>
    <property type="project" value="TreeGrafter"/>
</dbReference>
<evidence type="ECO:0000313" key="9">
    <source>
        <dbReference type="Proteomes" id="UP000258309"/>
    </source>
</evidence>
<dbReference type="PANTHER" id="PTHR13204:SF1">
    <property type="entry name" value="ESTER HYDROLASE C11ORF54"/>
    <property type="match status" value="1"/>
</dbReference>
<keyword evidence="6" id="KW-0539">Nucleus</keyword>
<sequence length="319" mass="35048">MPSWSVKKHPLSPPPLSELSTVINNALQQSFASVTVSVAPCPDLRLPPFNLASEGLTGCERIADIGGPPNLHPLPKFDRIYSLLEATRLMEMSEEKGFVIGAGAGPFKLLGVNSELMPNLSYELGKGEEGMKVTNLTRFAKVDDSARGGVVCERIPEGSGSTDCGLMANLFGSEGRSGDVIKVVAKRRTGEINFTGAIQDALRNHYGDQIVSLGGVFVIRKGKAKLHVMPDFSREPLGYDGVHDWLRFYDMDAPLVCLSVFHSHDVPGWNLRMEHTHCFSDHGQGGHYHYDVTPDEVEYEAYFNTAKCLYRIDQPRVAN</sequence>
<dbReference type="SUPFAM" id="SSF117856">
    <property type="entry name" value="AF0104/ALDC/Ptd012-like"/>
    <property type="match status" value="1"/>
</dbReference>
<comment type="subunit">
    <text evidence="2">Monomer.</text>
</comment>
<comment type="subcellular location">
    <subcellularLocation>
        <location evidence="1">Nucleus</location>
    </subcellularLocation>
</comment>
<evidence type="ECO:0000256" key="5">
    <source>
        <dbReference type="ARBA" id="ARBA00022833"/>
    </source>
</evidence>